<evidence type="ECO:0000256" key="4">
    <source>
        <dbReference type="ARBA" id="ARBA00022989"/>
    </source>
</evidence>
<dbReference type="GO" id="GO:0005737">
    <property type="term" value="C:cytoplasm"/>
    <property type="evidence" value="ECO:0007669"/>
    <property type="project" value="TreeGrafter"/>
</dbReference>
<organism evidence="8">
    <name type="scientific">Amphora coffeiformis</name>
    <dbReference type="NCBI Taxonomy" id="265554"/>
    <lineage>
        <taxon>Eukaryota</taxon>
        <taxon>Sar</taxon>
        <taxon>Stramenopiles</taxon>
        <taxon>Ochrophyta</taxon>
        <taxon>Bacillariophyta</taxon>
        <taxon>Bacillariophyceae</taxon>
        <taxon>Bacillariophycidae</taxon>
        <taxon>Thalassiophysales</taxon>
        <taxon>Catenulaceae</taxon>
        <taxon>Amphora</taxon>
    </lineage>
</organism>
<feature type="compositionally biased region" description="Basic and acidic residues" evidence="7">
    <location>
        <begin position="49"/>
        <end position="70"/>
    </location>
</feature>
<evidence type="ECO:0000256" key="3">
    <source>
        <dbReference type="ARBA" id="ARBA00022692"/>
    </source>
</evidence>
<keyword evidence="3 6" id="KW-0812">Transmembrane</keyword>
<accession>A0A7S3L2A0</accession>
<feature type="transmembrane region" description="Helical" evidence="6">
    <location>
        <begin position="90"/>
        <end position="108"/>
    </location>
</feature>
<dbReference type="AlphaFoldDB" id="A0A7S3L2A0"/>
<name>A0A7S3L2A0_9STRA</name>
<keyword evidence="5 6" id="KW-0472">Membrane</keyword>
<gene>
    <name evidence="8" type="ORF">ACOF00016_LOCUS2515</name>
</gene>
<evidence type="ECO:0000256" key="2">
    <source>
        <dbReference type="ARBA" id="ARBA00006824"/>
    </source>
</evidence>
<dbReference type="GO" id="GO:0016020">
    <property type="term" value="C:membrane"/>
    <property type="evidence" value="ECO:0007669"/>
    <property type="project" value="UniProtKB-SubCell"/>
</dbReference>
<proteinExistence type="inferred from homology"/>
<protein>
    <recommendedName>
        <fullName evidence="9">Peroxisomal membrane protein MPV17</fullName>
    </recommendedName>
</protein>
<comment type="similarity">
    <text evidence="2 6">Belongs to the peroxisomal membrane protein PXMP2/4 family.</text>
</comment>
<dbReference type="Pfam" id="PF04117">
    <property type="entry name" value="Mpv17_PMP22"/>
    <property type="match status" value="1"/>
</dbReference>
<dbReference type="EMBL" id="HBIM01002880">
    <property type="protein sequence ID" value="CAE0404379.1"/>
    <property type="molecule type" value="Transcribed_RNA"/>
</dbReference>
<evidence type="ECO:0000256" key="7">
    <source>
        <dbReference type="SAM" id="MobiDB-lite"/>
    </source>
</evidence>
<feature type="transmembrane region" description="Helical" evidence="6">
    <location>
        <begin position="168"/>
        <end position="190"/>
    </location>
</feature>
<keyword evidence="4 6" id="KW-1133">Transmembrane helix</keyword>
<feature type="transmembrane region" description="Helical" evidence="6">
    <location>
        <begin position="210"/>
        <end position="228"/>
    </location>
</feature>
<comment type="subcellular location">
    <subcellularLocation>
        <location evidence="1">Membrane</location>
        <topology evidence="1">Multi-pass membrane protein</topology>
    </subcellularLocation>
</comment>
<feature type="region of interest" description="Disordered" evidence="7">
    <location>
        <begin position="26"/>
        <end position="70"/>
    </location>
</feature>
<evidence type="ECO:0008006" key="9">
    <source>
        <dbReference type="Google" id="ProtNLM"/>
    </source>
</evidence>
<dbReference type="PANTHER" id="PTHR11266:SF80">
    <property type="entry name" value="PEROXISOMAL MEMBRANE PROTEIN 2"/>
    <property type="match status" value="1"/>
</dbReference>
<evidence type="ECO:0000313" key="8">
    <source>
        <dbReference type="EMBL" id="CAE0404379.1"/>
    </source>
</evidence>
<feature type="transmembrane region" description="Helical" evidence="6">
    <location>
        <begin position="234"/>
        <end position="252"/>
    </location>
</feature>
<dbReference type="InterPro" id="IPR007248">
    <property type="entry name" value="Mpv17_PMP22"/>
</dbReference>
<dbReference type="PANTHER" id="PTHR11266">
    <property type="entry name" value="PEROXISOMAL MEMBRANE PROTEIN 2, PXMP2 MPV17"/>
    <property type="match status" value="1"/>
</dbReference>
<evidence type="ECO:0000256" key="5">
    <source>
        <dbReference type="ARBA" id="ARBA00023136"/>
    </source>
</evidence>
<evidence type="ECO:0000256" key="1">
    <source>
        <dbReference type="ARBA" id="ARBA00004141"/>
    </source>
</evidence>
<feature type="transmembrane region" description="Helical" evidence="6">
    <location>
        <begin position="128"/>
        <end position="148"/>
    </location>
</feature>
<reference evidence="8" key="1">
    <citation type="submission" date="2021-01" db="EMBL/GenBank/DDBJ databases">
        <authorList>
            <person name="Corre E."/>
            <person name="Pelletier E."/>
            <person name="Niang G."/>
            <person name="Scheremetjew M."/>
            <person name="Finn R."/>
            <person name="Kale V."/>
            <person name="Holt S."/>
            <person name="Cochrane G."/>
            <person name="Meng A."/>
            <person name="Brown T."/>
            <person name="Cohen L."/>
        </authorList>
    </citation>
    <scope>NUCLEOTIDE SEQUENCE</scope>
    <source>
        <strain evidence="8">CCMP127</strain>
    </source>
</reference>
<sequence length="262" mass="29414">MAAEKVSPLLAFYKFVASGNIAGEKEGTDEEKASLLDLDPSDPTTRQHYHSDDDKNVVKKKKEAERDDDSRTPLGGIVQWYQGMLDKKPLLVKAVTAFFILGLGDAAAQGVEHIRGSHPHVRFDIFRALRFGVFGFLGTPWAHYYYFFMDKCFPPTEKPFSFVTALKLFIDQGIQAPTLLAVIISLLAVLKGNGLAGIQSDMKANYMHTLIANWILWLPASLINYAFVPPCYRVLYVNLVFFFWTILLSILVNNTTEDPSTE</sequence>
<evidence type="ECO:0000256" key="6">
    <source>
        <dbReference type="RuleBase" id="RU363053"/>
    </source>
</evidence>